<dbReference type="Proteomes" id="UP000481339">
    <property type="component" value="Unassembled WGS sequence"/>
</dbReference>
<dbReference type="OrthoDB" id="3782133at2"/>
<dbReference type="InterPro" id="IPR039498">
    <property type="entry name" value="NTP_transf_5"/>
</dbReference>
<name>A0A7C8BNQ8_9MICO</name>
<protein>
    <submittedName>
        <fullName evidence="1">Nucleotidyltransferase family protein</fullName>
    </submittedName>
</protein>
<accession>A0A7C8BNQ8</accession>
<evidence type="ECO:0000313" key="2">
    <source>
        <dbReference type="Proteomes" id="UP000481339"/>
    </source>
</evidence>
<dbReference type="Pfam" id="PF14907">
    <property type="entry name" value="NTP_transf_5"/>
    <property type="match status" value="1"/>
</dbReference>
<evidence type="ECO:0000313" key="1">
    <source>
        <dbReference type="EMBL" id="KAB1632501.1"/>
    </source>
</evidence>
<organism evidence="1 2">
    <name type="scientific">Pseudoclavibacter caeni</name>
    <dbReference type="NCBI Taxonomy" id="908846"/>
    <lineage>
        <taxon>Bacteria</taxon>
        <taxon>Bacillati</taxon>
        <taxon>Actinomycetota</taxon>
        <taxon>Actinomycetes</taxon>
        <taxon>Micrococcales</taxon>
        <taxon>Microbacteriaceae</taxon>
        <taxon>Pseudoclavibacter</taxon>
    </lineage>
</organism>
<dbReference type="EMBL" id="WBKA01000003">
    <property type="protein sequence ID" value="KAB1632501.1"/>
    <property type="molecule type" value="Genomic_DNA"/>
</dbReference>
<dbReference type="GO" id="GO:0016740">
    <property type="term" value="F:transferase activity"/>
    <property type="evidence" value="ECO:0007669"/>
    <property type="project" value="UniProtKB-KW"/>
</dbReference>
<reference evidence="1 2" key="1">
    <citation type="submission" date="2019-09" db="EMBL/GenBank/DDBJ databases">
        <title>Phylogeny of genus Pseudoclavibacter and closely related genus.</title>
        <authorList>
            <person name="Li Y."/>
        </authorList>
    </citation>
    <scope>NUCLEOTIDE SEQUENCE [LARGE SCALE GENOMIC DNA]</scope>
    <source>
        <strain evidence="1 2">JCM 16921</strain>
    </source>
</reference>
<sequence>MSEERALRQRLPLEVGIRLGAAWVADVARAEGVRVLFVKGLAAETQGLRPRGEIGGDIDMLVEPPGFRRLVRALVDRGWLARPLTDQRFQIIRYHSVTLVHPEWPCDIDVHYYFPGFFATADQAFETLAADAEQVHSAGGLLPVPAPDRHALLLAVNALRSGDTPRARAEMGRMAERFAQGRRWAELQPVIARLRAGSVLQPFARRFGLAEPVPDLTVAEARAWRLWVDGEAGGAAQLVNHLRTHGLRGAWALMRWAVWRDGDQLRLAHPETPPGAWATMRGNIARWGRGVRQGGRIVTRLARRSTRPATAADATVVLAPEFGGAVEPEGTPHARIRVDGGHVEVTAESEASERAADAVAGLAGRATVAGGRRVDGALGVAGPASEAGARLRPDDRVRRVPALEVFRCDVLYALPHADDGTMPKVVCVSGGARLLLDWCEAGPVDIRALGTRIEAISELPADVAAVEAANTAEMLQQAGLLERTAD</sequence>
<proteinExistence type="predicted"/>
<comment type="caution">
    <text evidence="1">The sequence shown here is derived from an EMBL/GenBank/DDBJ whole genome shotgun (WGS) entry which is preliminary data.</text>
</comment>
<gene>
    <name evidence="1" type="ORF">F8O02_05760</name>
</gene>
<keyword evidence="1" id="KW-0808">Transferase</keyword>
<keyword evidence="2" id="KW-1185">Reference proteome</keyword>
<dbReference type="AlphaFoldDB" id="A0A7C8BNQ8"/>